<evidence type="ECO:0000313" key="2">
    <source>
        <dbReference type="EMBL" id="MCX9004884.1"/>
    </source>
</evidence>
<sequence>MGKIAGKIKYISEISLSIQPPAMPIRCITRPSYVYQPCLEHLSVKRDGAEFEMVNEYLVSYLNNNNNISLIDINKFICSKEYCPSVDDNGRILYSDTVHFTKYASSLVWGRIKKIINL</sequence>
<dbReference type="AlphaFoldDB" id="A0AAW5WC83"/>
<reference evidence="2" key="1">
    <citation type="submission" date="2022-07" db="EMBL/GenBank/DDBJ databases">
        <title>Genome Sequence of Citrobacter portucalensis from Edible Snails.</title>
        <authorList>
            <person name="Okafor A.C."/>
            <person name="Ogbo F.C."/>
            <person name="Ruppitsch W."/>
            <person name="Allerberger F."/>
        </authorList>
    </citation>
    <scope>NUCLEOTIDE SEQUENCE</scope>
    <source>
        <strain evidence="2">Igbk 7</strain>
    </source>
</reference>
<dbReference type="InterPro" id="IPR043968">
    <property type="entry name" value="SGNH"/>
</dbReference>
<dbReference type="RefSeq" id="WP_267449857.1">
    <property type="nucleotide sequence ID" value="NZ_JANDBG010000052.1"/>
</dbReference>
<evidence type="ECO:0000313" key="3">
    <source>
        <dbReference type="Proteomes" id="UP001207430"/>
    </source>
</evidence>
<feature type="domain" description="SGNH" evidence="1">
    <location>
        <begin position="19"/>
        <end position="108"/>
    </location>
</feature>
<name>A0AAW5WC83_9ENTR</name>
<organism evidence="2 3">
    <name type="scientific">Citrobacter portucalensis</name>
    <dbReference type="NCBI Taxonomy" id="1639133"/>
    <lineage>
        <taxon>Bacteria</taxon>
        <taxon>Pseudomonadati</taxon>
        <taxon>Pseudomonadota</taxon>
        <taxon>Gammaproteobacteria</taxon>
        <taxon>Enterobacterales</taxon>
        <taxon>Enterobacteriaceae</taxon>
        <taxon>Citrobacter</taxon>
        <taxon>Citrobacter freundii complex</taxon>
    </lineage>
</organism>
<evidence type="ECO:0000259" key="1">
    <source>
        <dbReference type="Pfam" id="PF19040"/>
    </source>
</evidence>
<gene>
    <name evidence="2" type="ORF">NLN86_25085</name>
</gene>
<accession>A0AAW5WC83</accession>
<comment type="caution">
    <text evidence="2">The sequence shown here is derived from an EMBL/GenBank/DDBJ whole genome shotgun (WGS) entry which is preliminary data.</text>
</comment>
<dbReference type="Pfam" id="PF19040">
    <property type="entry name" value="SGNH"/>
    <property type="match status" value="1"/>
</dbReference>
<dbReference type="Proteomes" id="UP001207430">
    <property type="component" value="Unassembled WGS sequence"/>
</dbReference>
<proteinExistence type="predicted"/>
<dbReference type="EMBL" id="JANDBG010000052">
    <property type="protein sequence ID" value="MCX9004884.1"/>
    <property type="molecule type" value="Genomic_DNA"/>
</dbReference>
<protein>
    <recommendedName>
        <fullName evidence="1">SGNH domain-containing protein</fullName>
    </recommendedName>
</protein>